<feature type="region of interest" description="Disordered" evidence="1">
    <location>
        <begin position="141"/>
        <end position="177"/>
    </location>
</feature>
<comment type="caution">
    <text evidence="2">The sequence shown here is derived from an EMBL/GenBank/DDBJ whole genome shotgun (WGS) entry which is preliminary data.</text>
</comment>
<dbReference type="Gene3D" id="3.90.70.80">
    <property type="match status" value="1"/>
</dbReference>
<organism evidence="2 3">
    <name type="scientific">Effrenium voratum</name>
    <dbReference type="NCBI Taxonomy" id="2562239"/>
    <lineage>
        <taxon>Eukaryota</taxon>
        <taxon>Sar</taxon>
        <taxon>Alveolata</taxon>
        <taxon>Dinophyceae</taxon>
        <taxon>Suessiales</taxon>
        <taxon>Symbiodiniaceae</taxon>
        <taxon>Effrenium</taxon>
    </lineage>
</organism>
<feature type="region of interest" description="Disordered" evidence="1">
    <location>
        <begin position="337"/>
        <end position="359"/>
    </location>
</feature>
<feature type="compositionally biased region" description="Basic and acidic residues" evidence="1">
    <location>
        <begin position="141"/>
        <end position="153"/>
    </location>
</feature>
<keyword evidence="3" id="KW-1185">Reference proteome</keyword>
<evidence type="ECO:0000313" key="3">
    <source>
        <dbReference type="Proteomes" id="UP001178507"/>
    </source>
</evidence>
<sequence>MNLSEEELVAMAIAESKHGAKQLALEWKDRDLTFLDSMGGGACDFDALLNENGLVRAKVAGDGSCQYHAFRVAGMAAGLPVPGESMELRVLVWQHLQDNWEEYEGFMEGDWDSYMWELLQKEMHYDAILYLEEDDACPVREVEPEASEEERPMKKPAGNKRNQGYDMSNRRPPPNHMEKTRFALREDEMPEGLRENFFKTITSSLASGGKRKRVCGEATAEMHWYGFRAWLDLWIRYIGWLKKHDLLTDALKVDAALALKEKKCLKAYFLHLEEDDTVRKKPYTPGAIRLVTRNLVACQQVLLVGKLGRKKDEAAKMQKWNDIVRAFGKTSEEARAIAGPGLPAPRKDGQDTEDEEDPLTAPQIMGMAEAFLDKIRKLKKRIANLPDDTDEAAKNYMKYRLATYKAAYLAAVAIMETCERIGTVLHRTLRWSRKNDTFEFVPAGVAPTKTEKAKRMSKGYFVAKKLLSKEWTRMFLQFMETDQPHLVRVHGQGSIKPEVRKGSGEKVIWRMLPYDKFRKLVKMVGKAPSTDIRTAAEAMLTSNPALLSTLQNQRTLQKFLGHDAGTSLKHYHLADSRLISQQLHAVTRRGKDEEEEEDEKDKGAKKARKGKK</sequence>
<name>A0AA36IH81_9DINO</name>
<dbReference type="Proteomes" id="UP001178507">
    <property type="component" value="Unassembled WGS sequence"/>
</dbReference>
<dbReference type="InterPro" id="IPR038765">
    <property type="entry name" value="Papain-like_cys_pep_sf"/>
</dbReference>
<reference evidence="2" key="1">
    <citation type="submission" date="2023-08" db="EMBL/GenBank/DDBJ databases">
        <authorList>
            <person name="Chen Y."/>
            <person name="Shah S."/>
            <person name="Dougan E. K."/>
            <person name="Thang M."/>
            <person name="Chan C."/>
        </authorList>
    </citation>
    <scope>NUCLEOTIDE SEQUENCE</scope>
</reference>
<accession>A0AA36IH81</accession>
<dbReference type="EMBL" id="CAUJNA010001536">
    <property type="protein sequence ID" value="CAJ1387554.1"/>
    <property type="molecule type" value="Genomic_DNA"/>
</dbReference>
<evidence type="ECO:0008006" key="4">
    <source>
        <dbReference type="Google" id="ProtNLM"/>
    </source>
</evidence>
<protein>
    <recommendedName>
        <fullName evidence="4">OTU domain-containing protein</fullName>
    </recommendedName>
</protein>
<proteinExistence type="predicted"/>
<evidence type="ECO:0000256" key="1">
    <source>
        <dbReference type="SAM" id="MobiDB-lite"/>
    </source>
</evidence>
<gene>
    <name evidence="2" type="ORF">EVOR1521_LOCUS13612</name>
</gene>
<feature type="compositionally biased region" description="Basic residues" evidence="1">
    <location>
        <begin position="603"/>
        <end position="612"/>
    </location>
</feature>
<dbReference type="AlphaFoldDB" id="A0AA36IH81"/>
<feature type="region of interest" description="Disordered" evidence="1">
    <location>
        <begin position="584"/>
        <end position="612"/>
    </location>
</feature>
<evidence type="ECO:0000313" key="2">
    <source>
        <dbReference type="EMBL" id="CAJ1387554.1"/>
    </source>
</evidence>
<dbReference type="SUPFAM" id="SSF54001">
    <property type="entry name" value="Cysteine proteinases"/>
    <property type="match status" value="1"/>
</dbReference>